<name>A0AC34R678_9BILA</name>
<proteinExistence type="predicted"/>
<sequence length="412" mass="48417">MGASCCKPDHRIPSDIPIKKDEEVVRFFMTGMASAGKSTIIRHLKYLCGKHREYKYCNDDWTERENDNEDNLMRKAIWENIINAMDVFIKQARINGKNFGNDEIEAFAKSVEHLYENKDEIPNVEMSDLFRENFVQLLQDPAIVYAIQKRNIIVNSQPDREIFDGMDYFMTPDKIKEVFSDSYTPTNDDKVHCRLPTTDLHRYFFQINKIKIEIYDAGGQVSIRRNLPELLKHWQTNNHYSKSREFIFFVTSIADFNVLHEIHRDSTLLQESEAYMESLLRAGQIQHCGESEAYMESLLRAGQIQHCGVLVFFNKKDRFINKLDDPDCRDDVQFLQKYLSSQDVKKYQETGKYDKKTMYEAAQRPFVDALKQFSDRSCYYRTTCAVDPEIMETFFGVVKHEILIENFHNVIP</sequence>
<evidence type="ECO:0000313" key="2">
    <source>
        <dbReference type="WBParaSite" id="JU765_v2.g3838.t1"/>
    </source>
</evidence>
<protein>
    <submittedName>
        <fullName evidence="2">Uncharacterized protein</fullName>
    </submittedName>
</protein>
<dbReference type="WBParaSite" id="JU765_v2.g3838.t1">
    <property type="protein sequence ID" value="JU765_v2.g3838.t1"/>
    <property type="gene ID" value="JU765_v2.g3838"/>
</dbReference>
<accession>A0AC34R678</accession>
<organism evidence="1 2">
    <name type="scientific">Panagrolaimus sp. JU765</name>
    <dbReference type="NCBI Taxonomy" id="591449"/>
    <lineage>
        <taxon>Eukaryota</taxon>
        <taxon>Metazoa</taxon>
        <taxon>Ecdysozoa</taxon>
        <taxon>Nematoda</taxon>
        <taxon>Chromadorea</taxon>
        <taxon>Rhabditida</taxon>
        <taxon>Tylenchina</taxon>
        <taxon>Panagrolaimomorpha</taxon>
        <taxon>Panagrolaimoidea</taxon>
        <taxon>Panagrolaimidae</taxon>
        <taxon>Panagrolaimus</taxon>
    </lineage>
</organism>
<evidence type="ECO:0000313" key="1">
    <source>
        <dbReference type="Proteomes" id="UP000887576"/>
    </source>
</evidence>
<dbReference type="Proteomes" id="UP000887576">
    <property type="component" value="Unplaced"/>
</dbReference>
<reference evidence="2" key="1">
    <citation type="submission" date="2022-11" db="UniProtKB">
        <authorList>
            <consortium name="WormBaseParasite"/>
        </authorList>
    </citation>
    <scope>IDENTIFICATION</scope>
</reference>